<reference evidence="1 2" key="1">
    <citation type="submission" date="2019-02" db="EMBL/GenBank/DDBJ databases">
        <title>Deep-cultivation of Planctomycetes and their phenomic and genomic characterization uncovers novel biology.</title>
        <authorList>
            <person name="Wiegand S."/>
            <person name="Jogler M."/>
            <person name="Boedeker C."/>
            <person name="Pinto D."/>
            <person name="Vollmers J."/>
            <person name="Rivas-Marin E."/>
            <person name="Kohn T."/>
            <person name="Peeters S.H."/>
            <person name="Heuer A."/>
            <person name="Rast P."/>
            <person name="Oberbeckmann S."/>
            <person name="Bunk B."/>
            <person name="Jeske O."/>
            <person name="Meyerdierks A."/>
            <person name="Storesund J.E."/>
            <person name="Kallscheuer N."/>
            <person name="Luecker S."/>
            <person name="Lage O.M."/>
            <person name="Pohl T."/>
            <person name="Merkel B.J."/>
            <person name="Hornburger P."/>
            <person name="Mueller R.-W."/>
            <person name="Bruemmer F."/>
            <person name="Labrenz M."/>
            <person name="Spormann A.M."/>
            <person name="Op den Camp H."/>
            <person name="Overmann J."/>
            <person name="Amann R."/>
            <person name="Jetten M.S.M."/>
            <person name="Mascher T."/>
            <person name="Medema M.H."/>
            <person name="Devos D.P."/>
            <person name="Kaster A.-K."/>
            <person name="Ovreas L."/>
            <person name="Rohde M."/>
            <person name="Galperin M.Y."/>
            <person name="Jogler C."/>
        </authorList>
    </citation>
    <scope>NUCLEOTIDE SEQUENCE [LARGE SCALE GENOMIC DNA]</scope>
    <source>
        <strain evidence="1 2">Pan189</strain>
    </source>
</reference>
<gene>
    <name evidence="1" type="ORF">Pan189_09190</name>
</gene>
<evidence type="ECO:0000313" key="1">
    <source>
        <dbReference type="EMBL" id="QDT36559.1"/>
    </source>
</evidence>
<proteinExistence type="predicted"/>
<dbReference type="AlphaFoldDB" id="A0A517QY27"/>
<evidence type="ECO:0000313" key="2">
    <source>
        <dbReference type="Proteomes" id="UP000317318"/>
    </source>
</evidence>
<protein>
    <submittedName>
        <fullName evidence="1">Uncharacterized protein</fullName>
    </submittedName>
</protein>
<dbReference type="KEGG" id="svp:Pan189_09190"/>
<accession>A0A517QY27</accession>
<keyword evidence="2" id="KW-1185">Reference proteome</keyword>
<name>A0A517QY27_9PLAN</name>
<dbReference type="EMBL" id="CP036268">
    <property type="protein sequence ID" value="QDT36559.1"/>
    <property type="molecule type" value="Genomic_DNA"/>
</dbReference>
<sequence>MNKNEADVDRLDGCEEAKSNWQRQMSIRMFLGDVYDECPSLSEDGFPIRISFDEKYVREYNEFLDRLLDEHGIPEWNPGRVIGDESNRTQCMDNGQDFESFCEQVQAEDLARVLRAVEQSWKKLEGARPLRASYCLNGRYIIVGGDINRGTRFDLVDAREGEWTCADLELDENWIAERRRGPAE</sequence>
<dbReference type="RefSeq" id="WP_145362758.1">
    <property type="nucleotide sequence ID" value="NZ_CP036268.1"/>
</dbReference>
<organism evidence="1 2">
    <name type="scientific">Stratiformator vulcanicus</name>
    <dbReference type="NCBI Taxonomy" id="2527980"/>
    <lineage>
        <taxon>Bacteria</taxon>
        <taxon>Pseudomonadati</taxon>
        <taxon>Planctomycetota</taxon>
        <taxon>Planctomycetia</taxon>
        <taxon>Planctomycetales</taxon>
        <taxon>Planctomycetaceae</taxon>
        <taxon>Stratiformator</taxon>
    </lineage>
</organism>
<dbReference type="Proteomes" id="UP000317318">
    <property type="component" value="Chromosome"/>
</dbReference>